<dbReference type="GO" id="GO:0016323">
    <property type="term" value="C:basolateral plasma membrane"/>
    <property type="evidence" value="ECO:0007669"/>
    <property type="project" value="TreeGrafter"/>
</dbReference>
<dbReference type="GO" id="GO:0015180">
    <property type="term" value="F:L-alanine transmembrane transporter activity"/>
    <property type="evidence" value="ECO:0007669"/>
    <property type="project" value="TreeGrafter"/>
</dbReference>
<evidence type="ECO:0000256" key="1">
    <source>
        <dbReference type="SAM" id="MobiDB-lite"/>
    </source>
</evidence>
<comment type="caution">
    <text evidence="4">The sequence shown here is derived from an EMBL/GenBank/DDBJ whole genome shotgun (WGS) entry which is preliminary data.</text>
</comment>
<dbReference type="InterPro" id="IPR013780">
    <property type="entry name" value="Glyco_hydro_b"/>
</dbReference>
<dbReference type="GO" id="GO:1904273">
    <property type="term" value="P:L-alanine import across plasma membrane"/>
    <property type="evidence" value="ECO:0007669"/>
    <property type="project" value="TreeGrafter"/>
</dbReference>
<keyword evidence="2" id="KW-0812">Transmembrane</keyword>
<feature type="compositionally biased region" description="Basic and acidic residues" evidence="1">
    <location>
        <begin position="1"/>
        <end position="21"/>
    </location>
</feature>
<organism evidence="4 5">
    <name type="scientific">Synaphobranchus kaupii</name>
    <name type="common">Kaup's arrowtooth eel</name>
    <dbReference type="NCBI Taxonomy" id="118154"/>
    <lineage>
        <taxon>Eukaryota</taxon>
        <taxon>Metazoa</taxon>
        <taxon>Chordata</taxon>
        <taxon>Craniata</taxon>
        <taxon>Vertebrata</taxon>
        <taxon>Euteleostomi</taxon>
        <taxon>Actinopterygii</taxon>
        <taxon>Neopterygii</taxon>
        <taxon>Teleostei</taxon>
        <taxon>Anguilliformes</taxon>
        <taxon>Synaphobranchidae</taxon>
        <taxon>Synaphobranchus</taxon>
    </lineage>
</organism>
<reference evidence="4" key="1">
    <citation type="journal article" date="2023" name="Science">
        <title>Genome structures resolve the early diversification of teleost fishes.</title>
        <authorList>
            <person name="Parey E."/>
            <person name="Louis A."/>
            <person name="Montfort J."/>
            <person name="Bouchez O."/>
            <person name="Roques C."/>
            <person name="Iampietro C."/>
            <person name="Lluch J."/>
            <person name="Castinel A."/>
            <person name="Donnadieu C."/>
            <person name="Desvignes T."/>
            <person name="Floi Bucao C."/>
            <person name="Jouanno E."/>
            <person name="Wen M."/>
            <person name="Mejri S."/>
            <person name="Dirks R."/>
            <person name="Jansen H."/>
            <person name="Henkel C."/>
            <person name="Chen W.J."/>
            <person name="Zahm M."/>
            <person name="Cabau C."/>
            <person name="Klopp C."/>
            <person name="Thompson A.W."/>
            <person name="Robinson-Rechavi M."/>
            <person name="Braasch I."/>
            <person name="Lecointre G."/>
            <person name="Bobe J."/>
            <person name="Postlethwait J.H."/>
            <person name="Berthelot C."/>
            <person name="Roest Crollius H."/>
            <person name="Guiguen Y."/>
        </authorList>
    </citation>
    <scope>NUCLEOTIDE SEQUENCE</scope>
    <source>
        <strain evidence="4">WJC10195</strain>
    </source>
</reference>
<dbReference type="GO" id="GO:0015173">
    <property type="term" value="F:aromatic amino acid transmembrane transporter activity"/>
    <property type="evidence" value="ECO:0007669"/>
    <property type="project" value="TreeGrafter"/>
</dbReference>
<dbReference type="GO" id="GO:0005975">
    <property type="term" value="P:carbohydrate metabolic process"/>
    <property type="evidence" value="ECO:0007669"/>
    <property type="project" value="InterPro"/>
</dbReference>
<evidence type="ECO:0000259" key="3">
    <source>
        <dbReference type="SMART" id="SM00642"/>
    </source>
</evidence>
<feature type="region of interest" description="Disordered" evidence="1">
    <location>
        <begin position="1"/>
        <end position="36"/>
    </location>
</feature>
<sequence length="511" mass="56460">MSKDSAVDMKDVELKELDLEKQPMTGGEVGSGGTEKNGCVKVKVSEEADSKFTGLSKEQLMKVAGTPGWVRTRWVLLVLFWLGWLGMLAGAIVIIVQAPRCKPLPKMDWWNEGPIYQIWDVDAYAGADGLKGLEEKLDSLSQLKVKGLVVGPLHNVQLDMPETLDFVSLAPEMGTEEQFESFLGKAHKKGISVVLDMTPNYNGIKPWFSNEDVAMTAEKLKDAIPYWIQIGVDGIQVDGLDNVVSEAPTAWSDVREIIQANRTEGEKNRALIGVTERTSTIDVTALLESSGVDLLLSGVLRPGQSGSVRAQAIQQLYTTHNQTSLGWSVGSKTEGHLATLVGSELVRLYQLLLFTLPGTPVFNYGDEIGLVGQNTPYPKMLWDSSEPVEEKNETLKSEREQRLSSRSFFKTMSDLRGKERSLLHGDFLSLHNDTTSLAFLRFWDQSERYIAAFNWGNGTSTLRLVHPDLPAEATVKLSTDPDKHVPESSVNLDQLVLEGQQAVLLQFPFTP</sequence>
<dbReference type="Pfam" id="PF00128">
    <property type="entry name" value="Alpha-amylase"/>
    <property type="match status" value="1"/>
</dbReference>
<dbReference type="AlphaFoldDB" id="A0A9Q1EFW0"/>
<dbReference type="InterPro" id="IPR017853">
    <property type="entry name" value="GH"/>
</dbReference>
<dbReference type="OrthoDB" id="1740265at2759"/>
<keyword evidence="5" id="KW-1185">Reference proteome</keyword>
<feature type="domain" description="Glycosyl hydrolase family 13 catalytic" evidence="3">
    <location>
        <begin position="117"/>
        <end position="416"/>
    </location>
</feature>
<dbReference type="GO" id="GO:0015823">
    <property type="term" value="P:phenylalanine transport"/>
    <property type="evidence" value="ECO:0007669"/>
    <property type="project" value="TreeGrafter"/>
</dbReference>
<dbReference type="InterPro" id="IPR042280">
    <property type="entry name" value="SLC3A2"/>
</dbReference>
<proteinExistence type="predicted"/>
<feature type="transmembrane region" description="Helical" evidence="2">
    <location>
        <begin position="74"/>
        <end position="96"/>
    </location>
</feature>
<dbReference type="PANTHER" id="PTHR46673">
    <property type="entry name" value="4F2 CELL-SURFACE ANTIGEN HEAVY CHAIN"/>
    <property type="match status" value="1"/>
</dbReference>
<dbReference type="Gene3D" id="3.20.20.80">
    <property type="entry name" value="Glycosidases"/>
    <property type="match status" value="1"/>
</dbReference>
<keyword evidence="2" id="KW-1133">Transmembrane helix</keyword>
<evidence type="ECO:0000256" key="2">
    <source>
        <dbReference type="SAM" id="Phobius"/>
    </source>
</evidence>
<dbReference type="InterPro" id="IPR031984">
    <property type="entry name" value="SLC3A2_N"/>
</dbReference>
<accession>A0A9Q1EFW0</accession>
<evidence type="ECO:0000313" key="4">
    <source>
        <dbReference type="EMBL" id="KAJ8338064.1"/>
    </source>
</evidence>
<dbReference type="GO" id="GO:1903801">
    <property type="term" value="P:L-leucine import across plasma membrane"/>
    <property type="evidence" value="ECO:0007669"/>
    <property type="project" value="TreeGrafter"/>
</dbReference>
<name>A0A9Q1EFW0_SYNKA</name>
<dbReference type="SMART" id="SM00642">
    <property type="entry name" value="Aamy"/>
    <property type="match status" value="1"/>
</dbReference>
<dbReference type="EMBL" id="JAINUF010000018">
    <property type="protein sequence ID" value="KAJ8338064.1"/>
    <property type="molecule type" value="Genomic_DNA"/>
</dbReference>
<gene>
    <name evidence="4" type="ORF">SKAU_G00370300</name>
</gene>
<dbReference type="Gene3D" id="2.60.40.1180">
    <property type="entry name" value="Golgi alpha-mannosidase II"/>
    <property type="match status" value="1"/>
</dbReference>
<keyword evidence="2" id="KW-0472">Membrane</keyword>
<dbReference type="CDD" id="cd11345">
    <property type="entry name" value="AmyAc_SLC3A2"/>
    <property type="match status" value="1"/>
</dbReference>
<dbReference type="GO" id="GO:0016324">
    <property type="term" value="C:apical plasma membrane"/>
    <property type="evidence" value="ECO:0007669"/>
    <property type="project" value="TreeGrafter"/>
</dbReference>
<protein>
    <recommendedName>
        <fullName evidence="3">Glycosyl hydrolase family 13 catalytic domain-containing protein</fullName>
    </recommendedName>
</protein>
<evidence type="ECO:0000313" key="5">
    <source>
        <dbReference type="Proteomes" id="UP001152622"/>
    </source>
</evidence>
<dbReference type="PANTHER" id="PTHR46673:SF3">
    <property type="entry name" value="SOLUTE CARRIER FAMILY 3 (AMINO ACID TRANSPORTER HEAVY CHAIN), MEMBER 2A-RELATED"/>
    <property type="match status" value="1"/>
</dbReference>
<dbReference type="GO" id="GO:0015190">
    <property type="term" value="F:L-leucine transmembrane transporter activity"/>
    <property type="evidence" value="ECO:0007669"/>
    <property type="project" value="TreeGrafter"/>
</dbReference>
<dbReference type="Pfam" id="PF16028">
    <property type="entry name" value="SLC3A2_N"/>
    <property type="match status" value="1"/>
</dbReference>
<dbReference type="SUPFAM" id="SSF51445">
    <property type="entry name" value="(Trans)glycosidases"/>
    <property type="match status" value="1"/>
</dbReference>
<dbReference type="InterPro" id="IPR006047">
    <property type="entry name" value="GH13_cat_dom"/>
</dbReference>
<dbReference type="Proteomes" id="UP001152622">
    <property type="component" value="Chromosome 18"/>
</dbReference>